<dbReference type="AlphaFoldDB" id="A0A937XES2"/>
<accession>A0A937XES2</accession>
<reference evidence="2" key="1">
    <citation type="submission" date="2019-03" db="EMBL/GenBank/DDBJ databases">
        <title>Lake Tanganyika Metagenome-Assembled Genomes (MAGs).</title>
        <authorList>
            <person name="Tran P."/>
        </authorList>
    </citation>
    <scope>NUCLEOTIDE SEQUENCE</scope>
    <source>
        <strain evidence="2">K_DeepCast_150m_m2_040</strain>
    </source>
</reference>
<name>A0A937XES2_UNCW3</name>
<proteinExistence type="predicted"/>
<protein>
    <recommendedName>
        <fullName evidence="1">DUF5777 domain-containing protein</fullName>
    </recommendedName>
</protein>
<dbReference type="EMBL" id="VGIR01000002">
    <property type="protein sequence ID" value="MBM3330336.1"/>
    <property type="molecule type" value="Genomic_DNA"/>
</dbReference>
<gene>
    <name evidence="2" type="ORF">FJY68_00625</name>
</gene>
<dbReference type="Proteomes" id="UP000779900">
    <property type="component" value="Unassembled WGS sequence"/>
</dbReference>
<evidence type="ECO:0000313" key="3">
    <source>
        <dbReference type="Proteomes" id="UP000779900"/>
    </source>
</evidence>
<evidence type="ECO:0000259" key="1">
    <source>
        <dbReference type="Pfam" id="PF19089"/>
    </source>
</evidence>
<evidence type="ECO:0000313" key="2">
    <source>
        <dbReference type="EMBL" id="MBM3330336.1"/>
    </source>
</evidence>
<dbReference type="Pfam" id="PF19089">
    <property type="entry name" value="DUF5777"/>
    <property type="match status" value="1"/>
</dbReference>
<feature type="domain" description="DUF5777" evidence="1">
    <location>
        <begin position="120"/>
        <end position="242"/>
    </location>
</feature>
<dbReference type="InterPro" id="IPR045916">
    <property type="entry name" value="DUF5777"/>
</dbReference>
<sequence length="242" mass="27139">MTLLLLFLAFPGQRIANLPTGVRPESHVWQVCVSHRFLWAVTAPEWTREPLRAFTGANVRVTLDKSFGDRWLVGIADAISSRELGLRGAYAPVDWLTLYPEINTHLYGFKLDSTWFNIGLCCHRTFGEKLAVVAQPRYTTNTSKHFVSLGLGAKVQVINTWSLSLEAEPVLVGRDSTTRQLAASLAIEKEIGWHNFIITLGTPREQSAPAMFRSFGEPTANSDVLDLLRGHFRVGFNLLRKF</sequence>
<comment type="caution">
    <text evidence="2">The sequence shown here is derived from an EMBL/GenBank/DDBJ whole genome shotgun (WGS) entry which is preliminary data.</text>
</comment>
<organism evidence="2 3">
    <name type="scientific">candidate division WOR-3 bacterium</name>
    <dbReference type="NCBI Taxonomy" id="2052148"/>
    <lineage>
        <taxon>Bacteria</taxon>
        <taxon>Bacteria division WOR-3</taxon>
    </lineage>
</organism>